<dbReference type="EMBL" id="MN738945">
    <property type="protein sequence ID" value="QHT32599.1"/>
    <property type="molecule type" value="Genomic_DNA"/>
</dbReference>
<proteinExistence type="predicted"/>
<evidence type="ECO:0000256" key="1">
    <source>
        <dbReference type="SAM" id="MobiDB-lite"/>
    </source>
</evidence>
<dbReference type="AlphaFoldDB" id="A0A6C0EWB2"/>
<name>A0A6C0EWB2_9ZZZZ</name>
<protein>
    <submittedName>
        <fullName evidence="2">Uncharacterized protein</fullName>
    </submittedName>
</protein>
<feature type="compositionally biased region" description="Gly residues" evidence="1">
    <location>
        <begin position="410"/>
        <end position="429"/>
    </location>
</feature>
<organism evidence="2">
    <name type="scientific">viral metagenome</name>
    <dbReference type="NCBI Taxonomy" id="1070528"/>
    <lineage>
        <taxon>unclassified sequences</taxon>
        <taxon>metagenomes</taxon>
        <taxon>organismal metagenomes</taxon>
    </lineage>
</organism>
<feature type="compositionally biased region" description="Polar residues" evidence="1">
    <location>
        <begin position="397"/>
        <end position="408"/>
    </location>
</feature>
<accession>A0A6C0EWB2</accession>
<sequence length="499" mass="59205">MATLYSIIQQHMNVNKILFPTEKGYDAYDLWRDVYSQNYDNPNFDRIIIHLYYQYITHLHYYDDISNKILYRKNKFKNIKNMLDNIFISESMKETILVIFSKTQRTYYAFSKLAYIYRFKKAKTMIKNDLYLNEIDENKTNVYTLFQYNAKYLFVINDLINLINNNLSNSPSFFMDPLISKNPYNNIPFSDTDLYNIYFFIKNKNGMIPELFHNFFKCNFDVDQFTYNNECLIRNIAIHKYVFITHFDVLYSKVKLMLNTYLDKLYIHEDFPKETLVNIMRPYLHLHYLDKYAIYGTIQKNESKELLIAKLKQFYRYNPHFGKKKIIFVQKQNFTFGNIVKSKDRYPRLITFNDKHINFYTKCTTQDIKLNALFYAHFSYNGVRYTFQYDEDDAGYNSEQTNSDTQASGEGEGVGIGGEGEGVGIGGEGEGGEGEGGEEEREEGEEGELEEGEEPELERQELVEREEQELELERAEQELNAHGDTDEYEDEEVDDDYDF</sequence>
<feature type="compositionally biased region" description="Basic and acidic residues" evidence="1">
    <location>
        <begin position="457"/>
        <end position="485"/>
    </location>
</feature>
<reference evidence="2" key="1">
    <citation type="journal article" date="2020" name="Nature">
        <title>Giant virus diversity and host interactions through global metagenomics.</title>
        <authorList>
            <person name="Schulz F."/>
            <person name="Roux S."/>
            <person name="Paez-Espino D."/>
            <person name="Jungbluth S."/>
            <person name="Walsh D.A."/>
            <person name="Denef V.J."/>
            <person name="McMahon K.D."/>
            <person name="Konstantinidis K.T."/>
            <person name="Eloe-Fadrosh E.A."/>
            <person name="Kyrpides N.C."/>
            <person name="Woyke T."/>
        </authorList>
    </citation>
    <scope>NUCLEOTIDE SEQUENCE</scope>
    <source>
        <strain evidence="2">GVMAG-M-3300009161-30</strain>
    </source>
</reference>
<feature type="region of interest" description="Disordered" evidence="1">
    <location>
        <begin position="394"/>
        <end position="499"/>
    </location>
</feature>
<evidence type="ECO:0000313" key="2">
    <source>
        <dbReference type="EMBL" id="QHT32599.1"/>
    </source>
</evidence>
<feature type="compositionally biased region" description="Acidic residues" evidence="1">
    <location>
        <begin position="430"/>
        <end position="456"/>
    </location>
</feature>
<feature type="compositionally biased region" description="Acidic residues" evidence="1">
    <location>
        <begin position="486"/>
        <end position="499"/>
    </location>
</feature>